<reference evidence="1" key="1">
    <citation type="submission" date="2024-08" db="EMBL/GenBank/DDBJ databases">
        <authorList>
            <person name="Chaddad Z."/>
            <person name="Lamrabet M."/>
            <person name="Bouhnik O."/>
            <person name="Alami S."/>
            <person name="Wipf D."/>
            <person name="Courty P.E."/>
            <person name="Missbah El Idrissi M."/>
        </authorList>
    </citation>
    <scope>NUCLEOTIDE SEQUENCE</scope>
    <source>
        <strain evidence="1">LLZ17</strain>
    </source>
</reference>
<evidence type="ECO:0000313" key="1">
    <source>
        <dbReference type="EMBL" id="XDV60952.1"/>
    </source>
</evidence>
<protein>
    <submittedName>
        <fullName evidence="1">Uncharacterized protein</fullName>
    </submittedName>
</protein>
<proteinExistence type="predicted"/>
<organism evidence="1">
    <name type="scientific">Bradyrhizobium sp. LLZ17</name>
    <dbReference type="NCBI Taxonomy" id="3239388"/>
    <lineage>
        <taxon>Bacteria</taxon>
        <taxon>Pseudomonadati</taxon>
        <taxon>Pseudomonadota</taxon>
        <taxon>Alphaproteobacteria</taxon>
        <taxon>Hyphomicrobiales</taxon>
        <taxon>Nitrobacteraceae</taxon>
        <taxon>Bradyrhizobium</taxon>
    </lineage>
</organism>
<accession>A0AB39XXJ6</accession>
<gene>
    <name evidence="1" type="ORF">AB8Z38_17780</name>
</gene>
<sequence>MEAHVLRSGGPDVDRLQFRAVTGRPLGQGNPLFSDVVEGLAYANRHLPNRDRSQGDVTTLQFAPRHRQIRIDLVSDVPADQYGQPAPSSLLSCDDCYPTTPPTLALR</sequence>
<dbReference type="EMBL" id="CP165734">
    <property type="protein sequence ID" value="XDV60952.1"/>
    <property type="molecule type" value="Genomic_DNA"/>
</dbReference>
<name>A0AB39XXJ6_9BRAD</name>
<dbReference type="AlphaFoldDB" id="A0AB39XXJ6"/>
<dbReference type="RefSeq" id="WP_369726295.1">
    <property type="nucleotide sequence ID" value="NZ_CP165734.1"/>
</dbReference>